<sequence>MFFVNENNTDPSPISIFHLIKKQKTPSFLFYNPPHVLQWKIPRSCRPFSCEKPIKQNSKTFKIPRPRRQKLRVRGAETNPPLLELHLSQLCRFRASSTSFFLPKLQGVVNSVLSLEKFRVSD</sequence>
<keyword evidence="2" id="KW-1185">Reference proteome</keyword>
<proteinExistence type="predicted"/>
<dbReference type="EMBL" id="OZ021740">
    <property type="protein sequence ID" value="CAK9324961.1"/>
    <property type="molecule type" value="Genomic_DNA"/>
</dbReference>
<organism evidence="1 2">
    <name type="scientific">Citrullus colocynthis</name>
    <name type="common">colocynth</name>
    <dbReference type="NCBI Taxonomy" id="252529"/>
    <lineage>
        <taxon>Eukaryota</taxon>
        <taxon>Viridiplantae</taxon>
        <taxon>Streptophyta</taxon>
        <taxon>Embryophyta</taxon>
        <taxon>Tracheophyta</taxon>
        <taxon>Spermatophyta</taxon>
        <taxon>Magnoliopsida</taxon>
        <taxon>eudicotyledons</taxon>
        <taxon>Gunneridae</taxon>
        <taxon>Pentapetalae</taxon>
        <taxon>rosids</taxon>
        <taxon>fabids</taxon>
        <taxon>Cucurbitales</taxon>
        <taxon>Cucurbitaceae</taxon>
        <taxon>Benincaseae</taxon>
        <taxon>Citrullus</taxon>
    </lineage>
</organism>
<evidence type="ECO:0000313" key="2">
    <source>
        <dbReference type="Proteomes" id="UP001642487"/>
    </source>
</evidence>
<protein>
    <submittedName>
        <fullName evidence="1">Uncharacterized protein</fullName>
    </submittedName>
</protein>
<evidence type="ECO:0000313" key="1">
    <source>
        <dbReference type="EMBL" id="CAK9324961.1"/>
    </source>
</evidence>
<reference evidence="1 2" key="1">
    <citation type="submission" date="2024-03" db="EMBL/GenBank/DDBJ databases">
        <authorList>
            <person name="Gkanogiannis A."/>
            <person name="Becerra Lopez-Lavalle L."/>
        </authorList>
    </citation>
    <scope>NUCLEOTIDE SEQUENCE [LARGE SCALE GENOMIC DNA]</scope>
</reference>
<dbReference type="Proteomes" id="UP001642487">
    <property type="component" value="Chromosome 6"/>
</dbReference>
<name>A0ABP0YX85_9ROSI</name>
<accession>A0ABP0YX85</accession>
<gene>
    <name evidence="1" type="ORF">CITCOLO1_LOCUS17211</name>
</gene>